<gene>
    <name evidence="4" type="ORF">PEDI_55880</name>
</gene>
<dbReference type="Gene3D" id="3.40.720.10">
    <property type="entry name" value="Alkaline Phosphatase, subunit A"/>
    <property type="match status" value="1"/>
</dbReference>
<dbReference type="PANTHER" id="PTHR43751:SF6">
    <property type="entry name" value="N-ACETYLGALACTOSAMINE-6-O-SULFATASE"/>
    <property type="match status" value="1"/>
</dbReference>
<reference evidence="4 5" key="1">
    <citation type="submission" date="2021-12" db="EMBL/GenBank/DDBJ databases">
        <title>Genome sequencing of bacteria with rrn-lacking chromosome and rrn-plasmid.</title>
        <authorList>
            <person name="Anda M."/>
            <person name="Iwasaki W."/>
        </authorList>
    </citation>
    <scope>NUCLEOTIDE SEQUENCE [LARGE SCALE GENOMIC DNA]</scope>
    <source>
        <strain evidence="4 5">NBRC 15940</strain>
    </source>
</reference>
<sequence length="516" mass="56891">MNFIRHFLYILSFVFLASCNTKVSKPNVVIIYTDDVGFGDVGVYGAKLIPTPHIDALAESGLRFTDAHAAAATCTPSRYSLMTGEMAFRNPRAAILQGDSKMLIHKNQYTLANLFKDAGYQTAIIGKWHLGLGNGTIDWNGQVEGTPNTLGFDYSYIIPATNDRVPCVYLEDGKVVNLSADDPITVSYWKRIPKDTPGTSYPDARWNPEAVTLYKGDGQHSCSVINGVSRIGYMKGGKSALWSDENMAIDLVDRVKSYMKNHADSPFMLCFTTSDIHAPRIPHPRFRGATSLGYRGDNMVQLDWCVGEVMKTLKELGIADNTMVIFSSDNGPIYQDGGYEDGCVDMNEEVDRGHDASGVYTGGKYRIWEGGTRVPLIVNWPKQIKAGVSNALISQTDFLATFAEMLQQPLPQDAAPDSRNLWPAFSGKDAQGAEILIEQATGLKPGLALRQGQWKLIELHPPHTWGKPFDQRKIVGYELYNLAQDPAEKVNLTETNPDKASELKSILISAKAHTLN</sequence>
<keyword evidence="5" id="KW-1185">Reference proteome</keyword>
<dbReference type="PANTHER" id="PTHR43751">
    <property type="entry name" value="SULFATASE"/>
    <property type="match status" value="1"/>
</dbReference>
<protein>
    <submittedName>
        <fullName evidence="4">Arylsulfatase</fullName>
    </submittedName>
</protein>
<evidence type="ECO:0000313" key="4">
    <source>
        <dbReference type="EMBL" id="GJM65036.1"/>
    </source>
</evidence>
<dbReference type="EMBL" id="BQKE01000011">
    <property type="protein sequence ID" value="GJM65036.1"/>
    <property type="molecule type" value="Genomic_DNA"/>
</dbReference>
<dbReference type="CDD" id="cd16143">
    <property type="entry name" value="ARS_like"/>
    <property type="match status" value="1"/>
</dbReference>
<dbReference type="RefSeq" id="WP_338240103.1">
    <property type="nucleotide sequence ID" value="NZ_BQKE01000011.1"/>
</dbReference>
<dbReference type="Gene3D" id="3.30.1120.10">
    <property type="match status" value="1"/>
</dbReference>
<dbReference type="InterPro" id="IPR000917">
    <property type="entry name" value="Sulfatase_N"/>
</dbReference>
<dbReference type="SUPFAM" id="SSF53649">
    <property type="entry name" value="Alkaline phosphatase-like"/>
    <property type="match status" value="1"/>
</dbReference>
<comment type="caution">
    <text evidence="4">The sequence shown here is derived from an EMBL/GenBank/DDBJ whole genome shotgun (WGS) entry which is preliminary data.</text>
</comment>
<dbReference type="Proteomes" id="UP001310022">
    <property type="component" value="Unassembled WGS sequence"/>
</dbReference>
<dbReference type="InterPro" id="IPR052701">
    <property type="entry name" value="GAG_Ulvan_Degrading_Sulfatases"/>
</dbReference>
<dbReference type="GO" id="GO:0016787">
    <property type="term" value="F:hydrolase activity"/>
    <property type="evidence" value="ECO:0007669"/>
    <property type="project" value="UniProtKB-KW"/>
</dbReference>
<keyword evidence="2" id="KW-0378">Hydrolase</keyword>
<dbReference type="InterPro" id="IPR017850">
    <property type="entry name" value="Alkaline_phosphatase_core_sf"/>
</dbReference>
<organism evidence="4 5">
    <name type="scientific">Persicobacter diffluens</name>
    <dbReference type="NCBI Taxonomy" id="981"/>
    <lineage>
        <taxon>Bacteria</taxon>
        <taxon>Pseudomonadati</taxon>
        <taxon>Bacteroidota</taxon>
        <taxon>Cytophagia</taxon>
        <taxon>Cytophagales</taxon>
        <taxon>Persicobacteraceae</taxon>
        <taxon>Persicobacter</taxon>
    </lineage>
</organism>
<dbReference type="PROSITE" id="PS00149">
    <property type="entry name" value="SULFATASE_2"/>
    <property type="match status" value="1"/>
</dbReference>
<feature type="domain" description="Sulfatase N-terminal" evidence="3">
    <location>
        <begin position="26"/>
        <end position="406"/>
    </location>
</feature>
<dbReference type="InterPro" id="IPR024607">
    <property type="entry name" value="Sulfatase_CS"/>
</dbReference>
<dbReference type="AlphaFoldDB" id="A0AAN5AQ81"/>
<dbReference type="PROSITE" id="PS51257">
    <property type="entry name" value="PROKAR_LIPOPROTEIN"/>
    <property type="match status" value="1"/>
</dbReference>
<name>A0AAN5AQ81_9BACT</name>
<dbReference type="PROSITE" id="PS00523">
    <property type="entry name" value="SULFATASE_1"/>
    <property type="match status" value="1"/>
</dbReference>
<evidence type="ECO:0000256" key="1">
    <source>
        <dbReference type="ARBA" id="ARBA00008779"/>
    </source>
</evidence>
<evidence type="ECO:0000313" key="5">
    <source>
        <dbReference type="Proteomes" id="UP001310022"/>
    </source>
</evidence>
<evidence type="ECO:0000256" key="2">
    <source>
        <dbReference type="ARBA" id="ARBA00022801"/>
    </source>
</evidence>
<comment type="similarity">
    <text evidence="1">Belongs to the sulfatase family.</text>
</comment>
<evidence type="ECO:0000259" key="3">
    <source>
        <dbReference type="Pfam" id="PF00884"/>
    </source>
</evidence>
<proteinExistence type="inferred from homology"/>
<dbReference type="Pfam" id="PF00884">
    <property type="entry name" value="Sulfatase"/>
    <property type="match status" value="1"/>
</dbReference>
<accession>A0AAN5AQ81</accession>